<proteinExistence type="predicted"/>
<dbReference type="Proteomes" id="UP000473699">
    <property type="component" value="Unassembled WGS sequence"/>
</dbReference>
<comment type="caution">
    <text evidence="2">The sequence shown here is derived from an EMBL/GenBank/DDBJ whole genome shotgun (WGS) entry which is preliminary data.</text>
</comment>
<protein>
    <submittedName>
        <fullName evidence="2">Uncharacterized protein</fullName>
    </submittedName>
</protein>
<name>A0A6L5YAJ2_9BACT</name>
<evidence type="ECO:0000313" key="2">
    <source>
        <dbReference type="EMBL" id="MST55306.1"/>
    </source>
</evidence>
<sequence length="62" mass="6905">MENQGALRKTSSDRRQDRATRPSEDKSTSRRPRGNGPSERRGSALQGRTSPQRERGPTGPEN</sequence>
<dbReference type="EMBL" id="VUNH01000003">
    <property type="protein sequence ID" value="MST55306.1"/>
    <property type="molecule type" value="Genomic_DNA"/>
</dbReference>
<evidence type="ECO:0000256" key="1">
    <source>
        <dbReference type="SAM" id="MobiDB-lite"/>
    </source>
</evidence>
<keyword evidence="3" id="KW-1185">Reference proteome</keyword>
<dbReference type="AlphaFoldDB" id="A0A6L5YAJ2"/>
<accession>A0A6L5YAJ2</accession>
<feature type="compositionally biased region" description="Basic and acidic residues" evidence="1">
    <location>
        <begin position="10"/>
        <end position="28"/>
    </location>
</feature>
<organism evidence="2 3">
    <name type="scientific">Pyramidobacter porci</name>
    <dbReference type="NCBI Taxonomy" id="2605789"/>
    <lineage>
        <taxon>Bacteria</taxon>
        <taxon>Thermotogati</taxon>
        <taxon>Synergistota</taxon>
        <taxon>Synergistia</taxon>
        <taxon>Synergistales</taxon>
        <taxon>Dethiosulfovibrionaceae</taxon>
        <taxon>Pyramidobacter</taxon>
    </lineage>
</organism>
<gene>
    <name evidence="2" type="ORF">FYJ74_04565</name>
</gene>
<reference evidence="2 3" key="1">
    <citation type="submission" date="2019-08" db="EMBL/GenBank/DDBJ databases">
        <title>In-depth cultivation of the pig gut microbiome towards novel bacterial diversity and tailored functional studies.</title>
        <authorList>
            <person name="Wylensek D."/>
            <person name="Hitch T.C.A."/>
            <person name="Clavel T."/>
        </authorList>
    </citation>
    <scope>NUCLEOTIDE SEQUENCE [LARGE SCALE GENOMIC DNA]</scope>
    <source>
        <strain evidence="2 3">SM-530-WT-4B</strain>
    </source>
</reference>
<evidence type="ECO:0000313" key="3">
    <source>
        <dbReference type="Proteomes" id="UP000473699"/>
    </source>
</evidence>
<feature type="region of interest" description="Disordered" evidence="1">
    <location>
        <begin position="1"/>
        <end position="62"/>
    </location>
</feature>